<sequence>MAEWTRQRSDKEKPLMKQVRDEDSIRPLSRRHGANRHKPFKHQIEKQPDEESKRRAGKDICKGDETHAT</sequence>
<dbReference type="AlphaFoldDB" id="A0A078HPX5"/>
<protein>
    <submittedName>
        <fullName evidence="2">(rape) hypothetical protein</fullName>
    </submittedName>
    <submittedName>
        <fullName evidence="3">BnaA09g14740D protein</fullName>
    </submittedName>
</protein>
<proteinExistence type="predicted"/>
<name>A0A078HPX5_BRANA</name>
<keyword evidence="4" id="KW-1185">Reference proteome</keyword>
<dbReference type="Gramene" id="CDY39892">
    <property type="protein sequence ID" value="CDY39892"/>
    <property type="gene ID" value="GSBRNA2T00068743001"/>
</dbReference>
<dbReference type="PaxDb" id="3708-A0A078HPX5"/>
<accession>A0A078HPX5</accession>
<evidence type="ECO:0000256" key="1">
    <source>
        <dbReference type="SAM" id="MobiDB-lite"/>
    </source>
</evidence>
<feature type="compositionally biased region" description="Basic residues" evidence="1">
    <location>
        <begin position="28"/>
        <end position="41"/>
    </location>
</feature>
<feature type="compositionally biased region" description="Basic and acidic residues" evidence="1">
    <location>
        <begin position="42"/>
        <end position="69"/>
    </location>
</feature>
<dbReference type="EMBL" id="HG994363">
    <property type="protein sequence ID" value="CAF2040788.1"/>
    <property type="molecule type" value="Genomic_DNA"/>
</dbReference>
<reference evidence="2" key="3">
    <citation type="submission" date="2021-01" db="EMBL/GenBank/DDBJ databases">
        <authorList>
            <consortium name="Genoscope - CEA"/>
            <person name="William W."/>
        </authorList>
    </citation>
    <scope>NUCLEOTIDE SEQUENCE</scope>
</reference>
<evidence type="ECO:0000313" key="2">
    <source>
        <dbReference type="EMBL" id="CAF2040788.1"/>
    </source>
</evidence>
<feature type="compositionally biased region" description="Basic and acidic residues" evidence="1">
    <location>
        <begin position="1"/>
        <end position="25"/>
    </location>
</feature>
<reference evidence="3 4" key="1">
    <citation type="journal article" date="2014" name="Science">
        <title>Plant genetics. Early allopolyploid evolution in the post-Neolithic Brassica napus oilseed genome.</title>
        <authorList>
            <person name="Chalhoub B."/>
            <person name="Denoeud F."/>
            <person name="Liu S."/>
            <person name="Parkin I.A."/>
            <person name="Tang H."/>
            <person name="Wang X."/>
            <person name="Chiquet J."/>
            <person name="Belcram H."/>
            <person name="Tong C."/>
            <person name="Samans B."/>
            <person name="Correa M."/>
            <person name="Da Silva C."/>
            <person name="Just J."/>
            <person name="Falentin C."/>
            <person name="Koh C.S."/>
            <person name="Le Clainche I."/>
            <person name="Bernard M."/>
            <person name="Bento P."/>
            <person name="Noel B."/>
            <person name="Labadie K."/>
            <person name="Alberti A."/>
            <person name="Charles M."/>
            <person name="Arnaud D."/>
            <person name="Guo H."/>
            <person name="Daviaud C."/>
            <person name="Alamery S."/>
            <person name="Jabbari K."/>
            <person name="Zhao M."/>
            <person name="Edger P.P."/>
            <person name="Chelaifa H."/>
            <person name="Tack D."/>
            <person name="Lassalle G."/>
            <person name="Mestiri I."/>
            <person name="Schnel N."/>
            <person name="Le Paslier M.C."/>
            <person name="Fan G."/>
            <person name="Renault V."/>
            <person name="Bayer P.E."/>
            <person name="Golicz A.A."/>
            <person name="Manoli S."/>
            <person name="Lee T.H."/>
            <person name="Thi V.H."/>
            <person name="Chalabi S."/>
            <person name="Hu Q."/>
            <person name="Fan C."/>
            <person name="Tollenaere R."/>
            <person name="Lu Y."/>
            <person name="Battail C."/>
            <person name="Shen J."/>
            <person name="Sidebottom C.H."/>
            <person name="Wang X."/>
            <person name="Canaguier A."/>
            <person name="Chauveau A."/>
            <person name="Berard A."/>
            <person name="Deniot G."/>
            <person name="Guan M."/>
            <person name="Liu Z."/>
            <person name="Sun F."/>
            <person name="Lim Y.P."/>
            <person name="Lyons E."/>
            <person name="Town C.D."/>
            <person name="Bancroft I."/>
            <person name="Wang X."/>
            <person name="Meng J."/>
            <person name="Ma J."/>
            <person name="Pires J.C."/>
            <person name="King G.J."/>
            <person name="Brunel D."/>
            <person name="Delourme R."/>
            <person name="Renard M."/>
            <person name="Aury J.M."/>
            <person name="Adams K.L."/>
            <person name="Batley J."/>
            <person name="Snowdon R.J."/>
            <person name="Tost J."/>
            <person name="Edwards D."/>
            <person name="Zhou Y."/>
            <person name="Hua W."/>
            <person name="Sharpe A.G."/>
            <person name="Paterson A.H."/>
            <person name="Guan C."/>
            <person name="Wincker P."/>
        </authorList>
    </citation>
    <scope>NUCLEOTIDE SEQUENCE [LARGE SCALE GENOMIC DNA]</scope>
    <source>
        <strain evidence="4">cv. Darmor-bzh</strain>
    </source>
</reference>
<dbReference type="Proteomes" id="UP001295469">
    <property type="component" value="Chromosome A09"/>
</dbReference>
<reference evidence="3" key="2">
    <citation type="submission" date="2014-06" db="EMBL/GenBank/DDBJ databases">
        <authorList>
            <person name="Genoscope - CEA"/>
        </authorList>
    </citation>
    <scope>NUCLEOTIDE SEQUENCE</scope>
</reference>
<dbReference type="EMBL" id="LK032460">
    <property type="protein sequence ID" value="CDY39892.1"/>
    <property type="molecule type" value="Genomic_DNA"/>
</dbReference>
<gene>
    <name evidence="3" type="primary">BnaA09g14740D</name>
    <name evidence="2" type="ORF">DARMORV10_A09P18360.1</name>
    <name evidence="3" type="ORF">GSBRNA2T00068743001</name>
</gene>
<feature type="region of interest" description="Disordered" evidence="1">
    <location>
        <begin position="1"/>
        <end position="69"/>
    </location>
</feature>
<organism evidence="3 4">
    <name type="scientific">Brassica napus</name>
    <name type="common">Rape</name>
    <dbReference type="NCBI Taxonomy" id="3708"/>
    <lineage>
        <taxon>Eukaryota</taxon>
        <taxon>Viridiplantae</taxon>
        <taxon>Streptophyta</taxon>
        <taxon>Embryophyta</taxon>
        <taxon>Tracheophyta</taxon>
        <taxon>Spermatophyta</taxon>
        <taxon>Magnoliopsida</taxon>
        <taxon>eudicotyledons</taxon>
        <taxon>Gunneridae</taxon>
        <taxon>Pentapetalae</taxon>
        <taxon>rosids</taxon>
        <taxon>malvids</taxon>
        <taxon>Brassicales</taxon>
        <taxon>Brassicaceae</taxon>
        <taxon>Brassiceae</taxon>
        <taxon>Brassica</taxon>
    </lineage>
</organism>
<dbReference type="Proteomes" id="UP000028999">
    <property type="component" value="Unassembled WGS sequence"/>
</dbReference>
<evidence type="ECO:0000313" key="4">
    <source>
        <dbReference type="Proteomes" id="UP000028999"/>
    </source>
</evidence>
<evidence type="ECO:0000313" key="3">
    <source>
        <dbReference type="EMBL" id="CDY39892.1"/>
    </source>
</evidence>